<proteinExistence type="predicted"/>
<dbReference type="Pfam" id="PF11625">
    <property type="entry name" value="DUF3253"/>
    <property type="match status" value="1"/>
</dbReference>
<accession>A0A5B0E6R2</accession>
<feature type="region of interest" description="Disordered" evidence="1">
    <location>
        <begin position="1"/>
        <end position="54"/>
    </location>
</feature>
<sequence length="195" mass="21607">MKPPQPHQGGSPRATGQPREDAPVPTDKSPETTPDGHYLIIDGRKWRASDPSIPPKLRQELVDELMAARRAVKSREADARLRVNDAKIALGERGQPWWEEPDPDAFDERISATIRALLRKRIDSSICPSDVARIVRGEADAWREHLDDVRRVAAKMARRGEIVATQKGSPVDADSARGPIRLSRATAENETPHGP</sequence>
<gene>
    <name evidence="2" type="ORF">FQ154_18240</name>
</gene>
<dbReference type="OrthoDB" id="34459at2"/>
<evidence type="ECO:0000256" key="1">
    <source>
        <dbReference type="SAM" id="MobiDB-lite"/>
    </source>
</evidence>
<dbReference type="Proteomes" id="UP000323856">
    <property type="component" value="Unassembled WGS sequence"/>
</dbReference>
<dbReference type="SUPFAM" id="SSF46785">
    <property type="entry name" value="Winged helix' DNA-binding domain"/>
    <property type="match status" value="1"/>
</dbReference>
<organism evidence="2 3">
    <name type="scientific">Paeniglutamicibacter gangotriensis</name>
    <dbReference type="NCBI Taxonomy" id="254787"/>
    <lineage>
        <taxon>Bacteria</taxon>
        <taxon>Bacillati</taxon>
        <taxon>Actinomycetota</taxon>
        <taxon>Actinomycetes</taxon>
        <taxon>Micrococcales</taxon>
        <taxon>Micrococcaceae</taxon>
        <taxon>Paeniglutamicibacter</taxon>
    </lineage>
</organism>
<dbReference type="AlphaFoldDB" id="A0A5B0E6R2"/>
<dbReference type="InterPro" id="IPR021660">
    <property type="entry name" value="DUF3253"/>
</dbReference>
<comment type="caution">
    <text evidence="2">The sequence shown here is derived from an EMBL/GenBank/DDBJ whole genome shotgun (WGS) entry which is preliminary data.</text>
</comment>
<feature type="region of interest" description="Disordered" evidence="1">
    <location>
        <begin position="163"/>
        <end position="195"/>
    </location>
</feature>
<evidence type="ECO:0000313" key="2">
    <source>
        <dbReference type="EMBL" id="KAA0973460.1"/>
    </source>
</evidence>
<reference evidence="2 3" key="1">
    <citation type="submission" date="2019-07" db="EMBL/GenBank/DDBJ databases">
        <title>Analysis of the biochemical properties, biological activity and biotechnological potential of siderophores and biosurfactants produced by Antarctic psychrotolerant bacteria.</title>
        <authorList>
            <person name="Styczynski M."/>
            <person name="Krucon T."/>
            <person name="Decewicz P."/>
            <person name="Dziewit L."/>
        </authorList>
    </citation>
    <scope>NUCLEOTIDE SEQUENCE [LARGE SCALE GENOMIC DNA]</scope>
    <source>
        <strain evidence="2 3">ANT_H27</strain>
    </source>
</reference>
<dbReference type="InterPro" id="IPR036388">
    <property type="entry name" value="WH-like_DNA-bd_sf"/>
</dbReference>
<protein>
    <submittedName>
        <fullName evidence="2">DUF3253 domain-containing protein</fullName>
    </submittedName>
</protein>
<dbReference type="InterPro" id="IPR036390">
    <property type="entry name" value="WH_DNA-bd_sf"/>
</dbReference>
<dbReference type="EMBL" id="VOBL01000026">
    <property type="protein sequence ID" value="KAA0973460.1"/>
    <property type="molecule type" value="Genomic_DNA"/>
</dbReference>
<evidence type="ECO:0000313" key="3">
    <source>
        <dbReference type="Proteomes" id="UP000323856"/>
    </source>
</evidence>
<name>A0A5B0E6R2_9MICC</name>
<dbReference type="Gene3D" id="1.10.10.10">
    <property type="entry name" value="Winged helix-like DNA-binding domain superfamily/Winged helix DNA-binding domain"/>
    <property type="match status" value="1"/>
</dbReference>